<evidence type="ECO:0000313" key="3">
    <source>
        <dbReference type="Proteomes" id="UP000199515"/>
    </source>
</evidence>
<dbReference type="EMBL" id="FNON01000002">
    <property type="protein sequence ID" value="SDX01821.1"/>
    <property type="molecule type" value="Genomic_DNA"/>
</dbReference>
<keyword evidence="1" id="KW-0732">Signal</keyword>
<feature type="signal peptide" evidence="1">
    <location>
        <begin position="1"/>
        <end position="24"/>
    </location>
</feature>
<dbReference type="AlphaFoldDB" id="A0A1H2Y9V0"/>
<keyword evidence="3" id="KW-1185">Reference proteome</keyword>
<organism evidence="2 3">
    <name type="scientific">Amycolatopsis xylanica</name>
    <dbReference type="NCBI Taxonomy" id="589385"/>
    <lineage>
        <taxon>Bacteria</taxon>
        <taxon>Bacillati</taxon>
        <taxon>Actinomycetota</taxon>
        <taxon>Actinomycetes</taxon>
        <taxon>Pseudonocardiales</taxon>
        <taxon>Pseudonocardiaceae</taxon>
        <taxon>Amycolatopsis</taxon>
    </lineage>
</organism>
<feature type="chain" id="PRO_5039265831" description="Lipoprotein" evidence="1">
    <location>
        <begin position="25"/>
        <end position="171"/>
    </location>
</feature>
<accession>A0A1H2Y9V0</accession>
<proteinExistence type="predicted"/>
<reference evidence="2 3" key="1">
    <citation type="submission" date="2016-10" db="EMBL/GenBank/DDBJ databases">
        <authorList>
            <person name="de Groot N.N."/>
        </authorList>
    </citation>
    <scope>NUCLEOTIDE SEQUENCE [LARGE SCALE GENOMIC DNA]</scope>
    <source>
        <strain evidence="2 3">CPCC 202699</strain>
    </source>
</reference>
<evidence type="ECO:0000313" key="2">
    <source>
        <dbReference type="EMBL" id="SDX01821.1"/>
    </source>
</evidence>
<dbReference type="PROSITE" id="PS51257">
    <property type="entry name" value="PROKAR_LIPOPROTEIN"/>
    <property type="match status" value="1"/>
</dbReference>
<gene>
    <name evidence="2" type="ORF">SAMN05421504_10259</name>
</gene>
<dbReference type="RefSeq" id="WP_091288002.1">
    <property type="nucleotide sequence ID" value="NZ_FNON01000002.1"/>
</dbReference>
<sequence length="171" mass="17922">MGKKSLAALMAVLAVSGCTSSTFSRLTPAEQETRGSGELAADLLGALHERGVQTTDSASARISDIDHAAALITDGDRHGMIEVRHGSMGQGDPECTRPQPCQTADVSEKKMVIIETPISVTIEVYLPDNGLTGTLTETKSTSRFWSGGPALAHLPLESMAAAALAADLIRY</sequence>
<dbReference type="Proteomes" id="UP000199515">
    <property type="component" value="Unassembled WGS sequence"/>
</dbReference>
<protein>
    <recommendedName>
        <fullName evidence="4">Lipoprotein</fullName>
    </recommendedName>
</protein>
<name>A0A1H2Y9V0_9PSEU</name>
<evidence type="ECO:0008006" key="4">
    <source>
        <dbReference type="Google" id="ProtNLM"/>
    </source>
</evidence>
<evidence type="ECO:0000256" key="1">
    <source>
        <dbReference type="SAM" id="SignalP"/>
    </source>
</evidence>